<evidence type="ECO:0000256" key="9">
    <source>
        <dbReference type="ARBA" id="ARBA00038592"/>
    </source>
</evidence>
<dbReference type="Proteomes" id="UP001144096">
    <property type="component" value="Unassembled WGS sequence"/>
</dbReference>
<keyword evidence="6" id="KW-0051">Antiviral defense</keyword>
<dbReference type="InterPro" id="IPR050646">
    <property type="entry name" value="Cas1"/>
</dbReference>
<dbReference type="GO" id="GO:0043571">
    <property type="term" value="P:maintenance of CRISPR repeat elements"/>
    <property type="evidence" value="ECO:0007669"/>
    <property type="project" value="InterPro"/>
</dbReference>
<keyword evidence="3 10" id="KW-0255">Endonuclease</keyword>
<accession>A0A9X2SN59</accession>
<evidence type="ECO:0000313" key="10">
    <source>
        <dbReference type="EMBL" id="MCR6488394.1"/>
    </source>
</evidence>
<keyword evidence="4 10" id="KW-0378">Hydrolase</keyword>
<dbReference type="InterPro" id="IPR042206">
    <property type="entry name" value="CRISPR-assoc_Cas1_C"/>
</dbReference>
<reference evidence="10" key="1">
    <citation type="submission" date="2022-06" db="EMBL/GenBank/DDBJ databases">
        <title>Amycolatopsis iheyaensis sp. nov., a new species of the genus Amycolatopsis isolated from soil in Iheya island, Japan.</title>
        <authorList>
            <person name="Ngamcharungchit C."/>
            <person name="Kanto H."/>
            <person name="Take A."/>
            <person name="Intra B."/>
            <person name="Matsumoto A."/>
            <person name="Panbangred W."/>
            <person name="Inahashi Y."/>
        </authorList>
    </citation>
    <scope>NUCLEOTIDE SEQUENCE</scope>
    <source>
        <strain evidence="10">OK19-0408</strain>
    </source>
</reference>
<evidence type="ECO:0000256" key="4">
    <source>
        <dbReference type="ARBA" id="ARBA00022801"/>
    </source>
</evidence>
<dbReference type="GO" id="GO:0016787">
    <property type="term" value="F:hydrolase activity"/>
    <property type="evidence" value="ECO:0007669"/>
    <property type="project" value="UniProtKB-KW"/>
</dbReference>
<evidence type="ECO:0000256" key="2">
    <source>
        <dbReference type="ARBA" id="ARBA00022723"/>
    </source>
</evidence>
<name>A0A9X2SN59_9PSEU</name>
<sequence>MHAEDGDRPSLALDLAEEFRPLVVDQLVLEAFRRRRLTAEHGRRDTERDGVLLTRAGRQAVLDGYERRMLQTTTGALPDFAGSLRRHLYRQAQNIAGYVEGTVTELSGLSWR</sequence>
<keyword evidence="1" id="KW-0540">Nuclease</keyword>
<organism evidence="10 11">
    <name type="scientific">Amycolatopsis iheyensis</name>
    <dbReference type="NCBI Taxonomy" id="2945988"/>
    <lineage>
        <taxon>Bacteria</taxon>
        <taxon>Bacillati</taxon>
        <taxon>Actinomycetota</taxon>
        <taxon>Actinomycetes</taxon>
        <taxon>Pseudonocardiales</taxon>
        <taxon>Pseudonocardiaceae</taxon>
        <taxon>Amycolatopsis</taxon>
    </lineage>
</organism>
<dbReference type="GO" id="GO:0051607">
    <property type="term" value="P:defense response to virus"/>
    <property type="evidence" value="ECO:0007669"/>
    <property type="project" value="UniProtKB-KW"/>
</dbReference>
<comment type="caution">
    <text evidence="10">The sequence shown here is derived from an EMBL/GenBank/DDBJ whole genome shotgun (WGS) entry which is preliminary data.</text>
</comment>
<proteinExistence type="predicted"/>
<keyword evidence="5" id="KW-0460">Magnesium</keyword>
<protein>
    <submittedName>
        <fullName evidence="10">CRISPR-associated endonuclease Cas1</fullName>
        <ecNumber evidence="10">3.1.-.-</ecNumber>
    </submittedName>
</protein>
<gene>
    <name evidence="10" type="ORF">M8542_36745</name>
</gene>
<keyword evidence="11" id="KW-1185">Reference proteome</keyword>
<dbReference type="GO" id="GO:0046872">
    <property type="term" value="F:metal ion binding"/>
    <property type="evidence" value="ECO:0007669"/>
    <property type="project" value="UniProtKB-KW"/>
</dbReference>
<dbReference type="Pfam" id="PF01867">
    <property type="entry name" value="Cas_Cas1"/>
    <property type="match status" value="1"/>
</dbReference>
<keyword evidence="7" id="KW-0238">DNA-binding</keyword>
<dbReference type="InterPro" id="IPR002729">
    <property type="entry name" value="CRISPR-assoc_Cas1"/>
</dbReference>
<dbReference type="EC" id="3.1.-.-" evidence="10"/>
<evidence type="ECO:0000256" key="8">
    <source>
        <dbReference type="ARBA" id="ARBA00023211"/>
    </source>
</evidence>
<dbReference type="Gene3D" id="1.20.120.920">
    <property type="entry name" value="CRISPR-associated endonuclease Cas1, C-terminal domain"/>
    <property type="match status" value="1"/>
</dbReference>
<evidence type="ECO:0000313" key="11">
    <source>
        <dbReference type="Proteomes" id="UP001144096"/>
    </source>
</evidence>
<evidence type="ECO:0000256" key="7">
    <source>
        <dbReference type="ARBA" id="ARBA00023125"/>
    </source>
</evidence>
<keyword evidence="2" id="KW-0479">Metal-binding</keyword>
<evidence type="ECO:0000256" key="1">
    <source>
        <dbReference type="ARBA" id="ARBA00022722"/>
    </source>
</evidence>
<dbReference type="EMBL" id="JAMXQV010000024">
    <property type="protein sequence ID" value="MCR6488394.1"/>
    <property type="molecule type" value="Genomic_DNA"/>
</dbReference>
<dbReference type="PANTHER" id="PTHR34353:SF2">
    <property type="entry name" value="CRISPR-ASSOCIATED ENDONUCLEASE CAS1 1"/>
    <property type="match status" value="1"/>
</dbReference>
<dbReference type="RefSeq" id="WP_257924965.1">
    <property type="nucleotide sequence ID" value="NZ_JAMXQV010000024.1"/>
</dbReference>
<evidence type="ECO:0000256" key="3">
    <source>
        <dbReference type="ARBA" id="ARBA00022759"/>
    </source>
</evidence>
<dbReference type="GO" id="GO:0003677">
    <property type="term" value="F:DNA binding"/>
    <property type="evidence" value="ECO:0007669"/>
    <property type="project" value="UniProtKB-KW"/>
</dbReference>
<dbReference type="PANTHER" id="PTHR34353">
    <property type="entry name" value="CRISPR-ASSOCIATED ENDONUCLEASE CAS1 1"/>
    <property type="match status" value="1"/>
</dbReference>
<evidence type="ECO:0000256" key="5">
    <source>
        <dbReference type="ARBA" id="ARBA00022842"/>
    </source>
</evidence>
<dbReference type="GO" id="GO:0004519">
    <property type="term" value="F:endonuclease activity"/>
    <property type="evidence" value="ECO:0007669"/>
    <property type="project" value="UniProtKB-KW"/>
</dbReference>
<comment type="subunit">
    <text evidence="9">Homodimer, forms a heterotetramer with a Cas2 homodimer.</text>
</comment>
<dbReference type="AlphaFoldDB" id="A0A9X2SN59"/>
<evidence type="ECO:0000256" key="6">
    <source>
        <dbReference type="ARBA" id="ARBA00023118"/>
    </source>
</evidence>
<keyword evidence="8" id="KW-0464">Manganese</keyword>